<keyword evidence="10" id="KW-1185">Reference proteome</keyword>
<feature type="transmembrane region" description="Helical" evidence="7">
    <location>
        <begin position="131"/>
        <end position="155"/>
    </location>
</feature>
<feature type="transmembrane region" description="Helical" evidence="7">
    <location>
        <begin position="40"/>
        <end position="66"/>
    </location>
</feature>
<protein>
    <submittedName>
        <fullName evidence="9">MFS general substrate transporter</fullName>
    </submittedName>
</protein>
<feature type="region of interest" description="Disordered" evidence="6">
    <location>
        <begin position="545"/>
        <end position="641"/>
    </location>
</feature>
<dbReference type="GO" id="GO:0000329">
    <property type="term" value="C:fungal-type vacuole membrane"/>
    <property type="evidence" value="ECO:0007669"/>
    <property type="project" value="TreeGrafter"/>
</dbReference>
<evidence type="ECO:0000256" key="3">
    <source>
        <dbReference type="ARBA" id="ARBA00022692"/>
    </source>
</evidence>
<feature type="transmembrane region" description="Helical" evidence="7">
    <location>
        <begin position="167"/>
        <end position="187"/>
    </location>
</feature>
<comment type="subcellular location">
    <subcellularLocation>
        <location evidence="1">Endomembrane system</location>
        <topology evidence="1">Multi-pass membrane protein</topology>
    </subcellularLocation>
</comment>
<dbReference type="Gene3D" id="1.20.1250.20">
    <property type="entry name" value="MFS general substrate transporter like domains"/>
    <property type="match status" value="1"/>
</dbReference>
<reference evidence="9 10" key="1">
    <citation type="journal article" date="2016" name="Mol. Biol. Evol.">
        <title>Comparative Genomics of Early-Diverging Mushroom-Forming Fungi Provides Insights into the Origins of Lignocellulose Decay Capabilities.</title>
        <authorList>
            <person name="Nagy L.G."/>
            <person name="Riley R."/>
            <person name="Tritt A."/>
            <person name="Adam C."/>
            <person name="Daum C."/>
            <person name="Floudas D."/>
            <person name="Sun H."/>
            <person name="Yadav J.S."/>
            <person name="Pangilinan J."/>
            <person name="Larsson K.H."/>
            <person name="Matsuura K."/>
            <person name="Barry K."/>
            <person name="Labutti K."/>
            <person name="Kuo R."/>
            <person name="Ohm R.A."/>
            <person name="Bhattacharya S.S."/>
            <person name="Shirouzu T."/>
            <person name="Yoshinaga Y."/>
            <person name="Martin F.M."/>
            <person name="Grigoriev I.V."/>
            <person name="Hibbett D.S."/>
        </authorList>
    </citation>
    <scope>NUCLEOTIDE SEQUENCE [LARGE SCALE GENOMIC DNA]</scope>
    <source>
        <strain evidence="9 10">HHB12029</strain>
    </source>
</reference>
<gene>
    <name evidence="9" type="ORF">EXIGLDRAFT_750553</name>
</gene>
<evidence type="ECO:0000313" key="10">
    <source>
        <dbReference type="Proteomes" id="UP000077266"/>
    </source>
</evidence>
<feature type="transmembrane region" description="Helical" evidence="7">
    <location>
        <begin position="282"/>
        <end position="303"/>
    </location>
</feature>
<dbReference type="GO" id="GO:0005886">
    <property type="term" value="C:plasma membrane"/>
    <property type="evidence" value="ECO:0007669"/>
    <property type="project" value="TreeGrafter"/>
</dbReference>
<evidence type="ECO:0000256" key="1">
    <source>
        <dbReference type="ARBA" id="ARBA00004127"/>
    </source>
</evidence>
<feature type="compositionally biased region" description="Low complexity" evidence="6">
    <location>
        <begin position="551"/>
        <end position="569"/>
    </location>
</feature>
<feature type="domain" description="Major facilitator superfamily (MFS) profile" evidence="8">
    <location>
        <begin position="41"/>
        <end position="544"/>
    </location>
</feature>
<dbReference type="GO" id="GO:0015174">
    <property type="term" value="F:basic amino acid transmembrane transporter activity"/>
    <property type="evidence" value="ECO:0007669"/>
    <property type="project" value="TreeGrafter"/>
</dbReference>
<name>A0A165GJE1_EXIGL</name>
<dbReference type="InterPro" id="IPR020846">
    <property type="entry name" value="MFS_dom"/>
</dbReference>
<dbReference type="OrthoDB" id="3437016at2759"/>
<feature type="transmembrane region" description="Helical" evidence="7">
    <location>
        <begin position="253"/>
        <end position="270"/>
    </location>
</feature>
<evidence type="ECO:0000256" key="5">
    <source>
        <dbReference type="ARBA" id="ARBA00023136"/>
    </source>
</evidence>
<dbReference type="InParanoid" id="A0A165GJE1"/>
<dbReference type="Gene3D" id="1.20.1720.10">
    <property type="entry name" value="Multidrug resistance protein D"/>
    <property type="match status" value="1"/>
</dbReference>
<dbReference type="InterPro" id="IPR011701">
    <property type="entry name" value="MFS"/>
</dbReference>
<feature type="transmembrane region" description="Helical" evidence="7">
    <location>
        <begin position="358"/>
        <end position="376"/>
    </location>
</feature>
<dbReference type="Pfam" id="PF07690">
    <property type="entry name" value="MFS_1"/>
    <property type="match status" value="1"/>
</dbReference>
<dbReference type="InterPro" id="IPR036259">
    <property type="entry name" value="MFS_trans_sf"/>
</dbReference>
<feature type="transmembrane region" description="Helical" evidence="7">
    <location>
        <begin position="315"/>
        <end position="338"/>
    </location>
</feature>
<dbReference type="Proteomes" id="UP000077266">
    <property type="component" value="Unassembled WGS sequence"/>
</dbReference>
<dbReference type="PANTHER" id="PTHR23501">
    <property type="entry name" value="MAJOR FACILITATOR SUPERFAMILY"/>
    <property type="match status" value="1"/>
</dbReference>
<evidence type="ECO:0000256" key="6">
    <source>
        <dbReference type="SAM" id="MobiDB-lite"/>
    </source>
</evidence>
<dbReference type="GO" id="GO:0012505">
    <property type="term" value="C:endomembrane system"/>
    <property type="evidence" value="ECO:0007669"/>
    <property type="project" value="UniProtKB-SubCell"/>
</dbReference>
<evidence type="ECO:0000256" key="2">
    <source>
        <dbReference type="ARBA" id="ARBA00022448"/>
    </source>
</evidence>
<feature type="transmembrane region" description="Helical" evidence="7">
    <location>
        <begin position="383"/>
        <end position="401"/>
    </location>
</feature>
<feature type="transmembrane region" description="Helical" evidence="7">
    <location>
        <begin position="513"/>
        <end position="536"/>
    </location>
</feature>
<sequence>MTTHPHPHDAEDGERTPLLRVDTATKRPGPLELSRSRRHAILVGIWVAGFLSALNSTMVATLVTSISSEFQRSHQSSWLGTAYLLATCTFTPLYGRLSNVLGRRGANQTAIIFSAFGTLACGLAPTMDTLIVGRFITGVGGGGVFTTMGIITSDMYSLRDRSMTQGIANIFTGLGMGLGGPIGGFISDKLVLAMSFRYDSLTSRRVGWRWAFLGQIPFWILAFMLTANIIYVTPGSSKSAKEILKRIDYGGSILLLGFVLSLLCFLSFKYQAELQWDAPRVIGSLVFAGVSFIAFVLVELYVAPAPVLAPFLLKLRIPVLVGMSNFLVAFCNFAIMYFFPMWFETVALTSATVAGLHLLPNSLAMSFGSLFAGYYLKRTGKYKTLNVICGIFPTIAAVLIARLRQDSGQLAQWLSIVTLGFGNAVVLQTTLIALLASLAPEHMPVATGFGQLWRGVGQVSGVAVSSALFQTILDSELRRRITAPGSQEIIDKIRHSSKIVRDLPPEIQGPARASYAVALQWVFTFAAISTFTAFLVRLPIPEQSIDRDETPTTTAAPTPMPASSVATPTRVQSSQSVHDEQVDYAGRVQQHLRKVKPSDAPRRPNSLTRKPRRRLSTYQSGFGGETEDESDSDSEHEHRDS</sequence>
<keyword evidence="3 7" id="KW-0812">Transmembrane</keyword>
<dbReference type="EMBL" id="KV426045">
    <property type="protein sequence ID" value="KZV90612.1"/>
    <property type="molecule type" value="Genomic_DNA"/>
</dbReference>
<evidence type="ECO:0000256" key="4">
    <source>
        <dbReference type="ARBA" id="ARBA00022989"/>
    </source>
</evidence>
<dbReference type="PANTHER" id="PTHR23501:SF191">
    <property type="entry name" value="VACUOLAR BASIC AMINO ACID TRANSPORTER 4"/>
    <property type="match status" value="1"/>
</dbReference>
<feature type="region of interest" description="Disordered" evidence="6">
    <location>
        <begin position="1"/>
        <end position="23"/>
    </location>
</feature>
<keyword evidence="4 7" id="KW-1133">Transmembrane helix</keyword>
<dbReference type="STRING" id="1314781.A0A165GJE1"/>
<proteinExistence type="predicted"/>
<keyword evidence="2" id="KW-0813">Transport</keyword>
<evidence type="ECO:0000259" key="8">
    <source>
        <dbReference type="PROSITE" id="PS50850"/>
    </source>
</evidence>
<keyword evidence="5 7" id="KW-0472">Membrane</keyword>
<feature type="transmembrane region" description="Helical" evidence="7">
    <location>
        <begin position="78"/>
        <end position="97"/>
    </location>
</feature>
<dbReference type="PROSITE" id="PS50850">
    <property type="entry name" value="MFS"/>
    <property type="match status" value="1"/>
</dbReference>
<feature type="transmembrane region" description="Helical" evidence="7">
    <location>
        <begin position="207"/>
        <end position="232"/>
    </location>
</feature>
<evidence type="ECO:0000256" key="7">
    <source>
        <dbReference type="SAM" id="Phobius"/>
    </source>
</evidence>
<dbReference type="AlphaFoldDB" id="A0A165GJE1"/>
<evidence type="ECO:0000313" key="9">
    <source>
        <dbReference type="EMBL" id="KZV90612.1"/>
    </source>
</evidence>
<feature type="transmembrane region" description="Helical" evidence="7">
    <location>
        <begin position="413"/>
        <end position="440"/>
    </location>
</feature>
<organism evidence="9 10">
    <name type="scientific">Exidia glandulosa HHB12029</name>
    <dbReference type="NCBI Taxonomy" id="1314781"/>
    <lineage>
        <taxon>Eukaryota</taxon>
        <taxon>Fungi</taxon>
        <taxon>Dikarya</taxon>
        <taxon>Basidiomycota</taxon>
        <taxon>Agaricomycotina</taxon>
        <taxon>Agaricomycetes</taxon>
        <taxon>Auriculariales</taxon>
        <taxon>Exidiaceae</taxon>
        <taxon>Exidia</taxon>
    </lineage>
</organism>
<accession>A0A165GJE1</accession>
<feature type="compositionally biased region" description="Basic and acidic residues" evidence="6">
    <location>
        <begin position="1"/>
        <end position="17"/>
    </location>
</feature>
<dbReference type="SUPFAM" id="SSF103473">
    <property type="entry name" value="MFS general substrate transporter"/>
    <property type="match status" value="1"/>
</dbReference>